<reference evidence="1" key="2">
    <citation type="journal article" date="2023" name="IMA Fungus">
        <title>Comparative genomic study of the Penicillium genus elucidates a diverse pangenome and 15 lateral gene transfer events.</title>
        <authorList>
            <person name="Petersen C."/>
            <person name="Sorensen T."/>
            <person name="Nielsen M.R."/>
            <person name="Sondergaard T.E."/>
            <person name="Sorensen J.L."/>
            <person name="Fitzpatrick D.A."/>
            <person name="Frisvad J.C."/>
            <person name="Nielsen K.L."/>
        </authorList>
    </citation>
    <scope>NUCLEOTIDE SEQUENCE</scope>
    <source>
        <strain evidence="1">IBT 22155</strain>
    </source>
</reference>
<sequence length="88" mass="9701">MGQFPIQGSLAEWSKAIDSKSILFGGACSNHAAVDSFFPSSSLIVLETSLDSNRHVAGEEWFLFRLQECPYVTTSSRNGQRLFKTDAL</sequence>
<dbReference type="EMBL" id="JAPQKL010000005">
    <property type="protein sequence ID" value="KAJ5130513.1"/>
    <property type="molecule type" value="Genomic_DNA"/>
</dbReference>
<dbReference type="GeneID" id="81406466"/>
<organism evidence="1 2">
    <name type="scientific">Penicillium bovifimosum</name>
    <dbReference type="NCBI Taxonomy" id="126998"/>
    <lineage>
        <taxon>Eukaryota</taxon>
        <taxon>Fungi</taxon>
        <taxon>Dikarya</taxon>
        <taxon>Ascomycota</taxon>
        <taxon>Pezizomycotina</taxon>
        <taxon>Eurotiomycetes</taxon>
        <taxon>Eurotiomycetidae</taxon>
        <taxon>Eurotiales</taxon>
        <taxon>Aspergillaceae</taxon>
        <taxon>Penicillium</taxon>
    </lineage>
</organism>
<protein>
    <submittedName>
        <fullName evidence="1">Uncharacterized protein</fullName>
    </submittedName>
</protein>
<feature type="non-terminal residue" evidence="1">
    <location>
        <position position="1"/>
    </location>
</feature>
<evidence type="ECO:0000313" key="1">
    <source>
        <dbReference type="EMBL" id="KAJ5130513.1"/>
    </source>
</evidence>
<dbReference type="Proteomes" id="UP001149079">
    <property type="component" value="Unassembled WGS sequence"/>
</dbReference>
<reference evidence="1" key="1">
    <citation type="submission" date="2022-11" db="EMBL/GenBank/DDBJ databases">
        <authorList>
            <person name="Petersen C."/>
        </authorList>
    </citation>
    <scope>NUCLEOTIDE SEQUENCE</scope>
    <source>
        <strain evidence="1">IBT 22155</strain>
    </source>
</reference>
<evidence type="ECO:0000313" key="2">
    <source>
        <dbReference type="Proteomes" id="UP001149079"/>
    </source>
</evidence>
<proteinExistence type="predicted"/>
<name>A0A9W9GV66_9EURO</name>
<keyword evidence="2" id="KW-1185">Reference proteome</keyword>
<accession>A0A9W9GV66</accession>
<comment type="caution">
    <text evidence="1">The sequence shown here is derived from an EMBL/GenBank/DDBJ whole genome shotgun (WGS) entry which is preliminary data.</text>
</comment>
<gene>
    <name evidence="1" type="ORF">N7515_006552</name>
</gene>
<dbReference type="RefSeq" id="XP_056520892.1">
    <property type="nucleotide sequence ID" value="XM_056667296.1"/>
</dbReference>
<dbReference type="AlphaFoldDB" id="A0A9W9GV66"/>